<dbReference type="EMBL" id="LFMI01000866">
    <property type="protein sequence ID" value="OTA08621.1"/>
    <property type="molecule type" value="Genomic_DNA"/>
</dbReference>
<reference evidence="2 3" key="1">
    <citation type="journal article" date="2015" name="Genome Announc.">
        <title>Genome sequence and annotation of Trichoderma parareesei, the ancestor of the cellulase producer Trichoderma reesei.</title>
        <authorList>
            <person name="Yang D."/>
            <person name="Pomraning K."/>
            <person name="Kopchinskiy A."/>
            <person name="Karimi Aghcheh R."/>
            <person name="Atanasova L."/>
            <person name="Chenthamara K."/>
            <person name="Baker S.E."/>
            <person name="Zhang R."/>
            <person name="Shen Q."/>
            <person name="Freitag M."/>
            <person name="Kubicek C.P."/>
            <person name="Druzhinina I.S."/>
        </authorList>
    </citation>
    <scope>NUCLEOTIDE SEQUENCE [LARGE SCALE GENOMIC DNA]</scope>
    <source>
        <strain evidence="2 3">CBS 125925</strain>
    </source>
</reference>
<protein>
    <recommendedName>
        <fullName evidence="4">SUR7 protein</fullName>
    </recommendedName>
</protein>
<dbReference type="Proteomes" id="UP000219286">
    <property type="component" value="Unassembled WGS sequence"/>
</dbReference>
<keyword evidence="1" id="KW-0812">Transmembrane</keyword>
<dbReference type="AlphaFoldDB" id="A0A2H3AA01"/>
<evidence type="ECO:0000256" key="1">
    <source>
        <dbReference type="SAM" id="Phobius"/>
    </source>
</evidence>
<dbReference type="OrthoDB" id="4159154at2759"/>
<dbReference type="PANTHER" id="PTHR28019">
    <property type="entry name" value="CELL MEMBRANE PROTEIN YLR413W-RELATED"/>
    <property type="match status" value="1"/>
</dbReference>
<evidence type="ECO:0000313" key="2">
    <source>
        <dbReference type="EMBL" id="OTA08621.1"/>
    </source>
</evidence>
<dbReference type="InterPro" id="IPR009571">
    <property type="entry name" value="SUR7/Rim9-like_fungi"/>
</dbReference>
<evidence type="ECO:0008006" key="4">
    <source>
        <dbReference type="Google" id="ProtNLM"/>
    </source>
</evidence>
<dbReference type="GO" id="GO:0005886">
    <property type="term" value="C:plasma membrane"/>
    <property type="evidence" value="ECO:0007669"/>
    <property type="project" value="InterPro"/>
</dbReference>
<evidence type="ECO:0000313" key="3">
    <source>
        <dbReference type="Proteomes" id="UP000219286"/>
    </source>
</evidence>
<organism evidence="2 3">
    <name type="scientific">Trichoderma parareesei</name>
    <name type="common">Filamentous fungus</name>
    <dbReference type="NCBI Taxonomy" id="858221"/>
    <lineage>
        <taxon>Eukaryota</taxon>
        <taxon>Fungi</taxon>
        <taxon>Dikarya</taxon>
        <taxon>Ascomycota</taxon>
        <taxon>Pezizomycotina</taxon>
        <taxon>Sordariomycetes</taxon>
        <taxon>Hypocreomycetidae</taxon>
        <taxon>Hypocreales</taxon>
        <taxon>Hypocreaceae</taxon>
        <taxon>Trichoderma</taxon>
    </lineage>
</organism>
<dbReference type="InterPro" id="IPR052413">
    <property type="entry name" value="SUR7_domain"/>
</dbReference>
<dbReference type="PANTHER" id="PTHR28019:SF7">
    <property type="entry name" value="SUR7 PROTEIN"/>
    <property type="match status" value="1"/>
</dbReference>
<comment type="caution">
    <text evidence="2">The sequence shown here is derived from an EMBL/GenBank/DDBJ whole genome shotgun (WGS) entry which is preliminary data.</text>
</comment>
<name>A0A2H3AA01_TRIPA</name>
<feature type="transmembrane region" description="Helical" evidence="1">
    <location>
        <begin position="194"/>
        <end position="218"/>
    </location>
</feature>
<keyword evidence="3" id="KW-1185">Reference proteome</keyword>
<dbReference type="Pfam" id="PF06687">
    <property type="entry name" value="SUR7"/>
    <property type="match status" value="1"/>
</dbReference>
<keyword evidence="1" id="KW-1133">Transmembrane helix</keyword>
<feature type="transmembrane region" description="Helical" evidence="1">
    <location>
        <begin position="283"/>
        <end position="306"/>
    </location>
</feature>
<feature type="transmembrane region" description="Helical" evidence="1">
    <location>
        <begin position="230"/>
        <end position="263"/>
    </location>
</feature>
<dbReference type="GO" id="GO:0031505">
    <property type="term" value="P:fungal-type cell wall organization"/>
    <property type="evidence" value="ECO:0007669"/>
    <property type="project" value="TreeGrafter"/>
</dbReference>
<sequence>MSALLRFAVLIPLIFSLVAFVLTNLALFAGHQKGFMEEYAVIRLNTSMLGQDMFQSDDSADSSSSSSDDDGDSLWDKITDKVDDIKDDVKGKISDIVGDIADDLADELGISDWYSLHIMNACMGSFGPNATTSHYKLNTTNCTSSSPANRFNLTEILDHQLSIGPLDLNLADIHWPGSIQSSIDTLNGALLALFVFYVLGVGFSGLSMLACVPAFLLLQQQQQQPGKRLVLMVNAALALLAAATITLGSIIATAASAVAVSAINDKGEPVTLVATQGGKFYGLTWAAAALMIVSALFWVGKFAWLWKKEKRERERYSKERF</sequence>
<feature type="transmembrane region" description="Helical" evidence="1">
    <location>
        <begin position="7"/>
        <end position="29"/>
    </location>
</feature>
<accession>A0A2H3AA01</accession>
<dbReference type="GO" id="GO:0051285">
    <property type="term" value="C:cell cortex of cell tip"/>
    <property type="evidence" value="ECO:0007669"/>
    <property type="project" value="TreeGrafter"/>
</dbReference>
<keyword evidence="1" id="KW-0472">Membrane</keyword>
<gene>
    <name evidence="2" type="ORF">A9Z42_0003190</name>
</gene>
<proteinExistence type="predicted"/>